<evidence type="ECO:0000313" key="2">
    <source>
        <dbReference type="Proteomes" id="UP000054495"/>
    </source>
</evidence>
<reference evidence="1 2" key="1">
    <citation type="submission" date="2013-05" db="EMBL/GenBank/DDBJ databases">
        <title>Draft genome of the parasitic nematode Anyclostoma ceylanicum.</title>
        <authorList>
            <person name="Mitreva M."/>
        </authorList>
    </citation>
    <scope>NUCLEOTIDE SEQUENCE [LARGE SCALE GENOMIC DNA]</scope>
</reference>
<gene>
    <name evidence="1" type="ORF">ANCCEY_13359</name>
</gene>
<organism evidence="1 2">
    <name type="scientific">Ancylostoma ceylanicum</name>
    <dbReference type="NCBI Taxonomy" id="53326"/>
    <lineage>
        <taxon>Eukaryota</taxon>
        <taxon>Metazoa</taxon>
        <taxon>Ecdysozoa</taxon>
        <taxon>Nematoda</taxon>
        <taxon>Chromadorea</taxon>
        <taxon>Rhabditida</taxon>
        <taxon>Rhabditina</taxon>
        <taxon>Rhabditomorpha</taxon>
        <taxon>Strongyloidea</taxon>
        <taxon>Ancylostomatidae</taxon>
        <taxon>Ancylostomatinae</taxon>
        <taxon>Ancylostoma</taxon>
    </lineage>
</organism>
<sequence>MEASNELSQVIHAWTNPAQSWLEPLFWHTRSYIMTVSNISGTMSTWQVDAHGYGGDGDVCADAVPIPTVLHEKSNSTCWYIQNMYLFMMRSNNAYEVRFLKHFNHGKITDPGAKVTAALLPERKNVATQYTYTR</sequence>
<keyword evidence="2" id="KW-1185">Reference proteome</keyword>
<dbReference type="AlphaFoldDB" id="A0A0D6LIU8"/>
<accession>A0A0D6LIU8</accession>
<dbReference type="Proteomes" id="UP000054495">
    <property type="component" value="Unassembled WGS sequence"/>
</dbReference>
<proteinExistence type="predicted"/>
<evidence type="ECO:0000313" key="1">
    <source>
        <dbReference type="EMBL" id="EPB67552.1"/>
    </source>
</evidence>
<name>A0A0D6LIU8_9BILA</name>
<protein>
    <submittedName>
        <fullName evidence="1">Uncharacterized protein</fullName>
    </submittedName>
</protein>
<dbReference type="EMBL" id="KE125646">
    <property type="protein sequence ID" value="EPB67552.1"/>
    <property type="molecule type" value="Genomic_DNA"/>
</dbReference>